<evidence type="ECO:0000256" key="1">
    <source>
        <dbReference type="SAM" id="MobiDB-lite"/>
    </source>
</evidence>
<reference evidence="2" key="1">
    <citation type="submission" date="2022-08" db="EMBL/GenBank/DDBJ databases">
        <authorList>
            <consortium name="DOE Joint Genome Institute"/>
            <person name="Min B."/>
            <person name="Riley R."/>
            <person name="Sierra-Patev S."/>
            <person name="Naranjo-Ortiz M."/>
            <person name="Looney B."/>
            <person name="Konkel Z."/>
            <person name="Slot J.C."/>
            <person name="Sakamoto Y."/>
            <person name="Steenwyk J.L."/>
            <person name="Rokas A."/>
            <person name="Carro J."/>
            <person name="Camarero S."/>
            <person name="Ferreira P."/>
            <person name="Molpeceres G."/>
            <person name="Ruiz-Duenas F.J."/>
            <person name="Serrano A."/>
            <person name="Henrissat B."/>
            <person name="Drula E."/>
            <person name="Hughes K.W."/>
            <person name="Mata J.L."/>
            <person name="Ishikawa N.K."/>
            <person name="Vargas-Isla R."/>
            <person name="Ushijima S."/>
            <person name="Smith C.A."/>
            <person name="Ahrendt S."/>
            <person name="Andreopoulos W."/>
            <person name="He G."/>
            <person name="Labutti K."/>
            <person name="Lipzen A."/>
            <person name="Ng V."/>
            <person name="Sandor L."/>
            <person name="Barry K."/>
            <person name="Martinez A.T."/>
            <person name="Xiao Y."/>
            <person name="Gibbons J.G."/>
            <person name="Terashima K."/>
            <person name="Hibbett D.S."/>
            <person name="Grigoriev I.V."/>
        </authorList>
    </citation>
    <scope>NUCLEOTIDE SEQUENCE</scope>
    <source>
        <strain evidence="2">TFB9207</strain>
    </source>
</reference>
<dbReference type="Proteomes" id="UP001163846">
    <property type="component" value="Unassembled WGS sequence"/>
</dbReference>
<evidence type="ECO:0000313" key="3">
    <source>
        <dbReference type="Proteomes" id="UP001163846"/>
    </source>
</evidence>
<comment type="caution">
    <text evidence="2">The sequence shown here is derived from an EMBL/GenBank/DDBJ whole genome shotgun (WGS) entry which is preliminary data.</text>
</comment>
<keyword evidence="3" id="KW-1185">Reference proteome</keyword>
<feature type="region of interest" description="Disordered" evidence="1">
    <location>
        <begin position="523"/>
        <end position="555"/>
    </location>
</feature>
<feature type="compositionally biased region" description="Polar residues" evidence="1">
    <location>
        <begin position="475"/>
        <end position="488"/>
    </location>
</feature>
<evidence type="ECO:0000313" key="2">
    <source>
        <dbReference type="EMBL" id="KAJ3833288.1"/>
    </source>
</evidence>
<gene>
    <name evidence="2" type="ORF">F5878DRAFT_700127</name>
</gene>
<proteinExistence type="predicted"/>
<organism evidence="2 3">
    <name type="scientific">Lentinula raphanica</name>
    <dbReference type="NCBI Taxonomy" id="153919"/>
    <lineage>
        <taxon>Eukaryota</taxon>
        <taxon>Fungi</taxon>
        <taxon>Dikarya</taxon>
        <taxon>Basidiomycota</taxon>
        <taxon>Agaricomycotina</taxon>
        <taxon>Agaricomycetes</taxon>
        <taxon>Agaricomycetidae</taxon>
        <taxon>Agaricales</taxon>
        <taxon>Marasmiineae</taxon>
        <taxon>Omphalotaceae</taxon>
        <taxon>Lentinula</taxon>
    </lineage>
</organism>
<dbReference type="EMBL" id="MU806729">
    <property type="protein sequence ID" value="KAJ3833288.1"/>
    <property type="molecule type" value="Genomic_DNA"/>
</dbReference>
<protein>
    <submittedName>
        <fullName evidence="2">Uncharacterized protein</fullName>
    </submittedName>
</protein>
<feature type="region of interest" description="Disordered" evidence="1">
    <location>
        <begin position="475"/>
        <end position="510"/>
    </location>
</feature>
<sequence length="1846" mass="207472">MSRLSDARVDTNDDNELDLPFHPEEWIGRGKRYDTAPLYVLVARGDEEKVPTRFQAFYPSSTLSIKQYLRFPLPKKSYALSMYSPKKWFSKEPPTPRSEGELWKLLYTRPLPTSSEIQTLYTTFGQEWLDGAQSLCDPRINSGKDRLPLWFLTVWHDVLGFVDTQSDLEKAWRAGQELVTLPDVMEEFPTVESIFRDVKWNEVFTHGGVKIKAYEFAPLLRKVMLSSLVTQGMISYLQDRLHRDTVNSKKHYICGSGFAGFIAVAETRNKLHGRCLQDIENAVRRHQDLQIWVPVLREQHEVVIKIDFGAKTIGYGDTLPKFSPPKVIGDHLQRWIKLTFGENFEWVGKATVVHGTQEDAISCIPGTANMIAHGIWGDELWSDGKKMVDRTRWFVRLTESPSSSSNIVQAEHSDPTAASTIAPRTRPDLDNLLHPCSFVESLTRSDLIDAMSIIPSSQRECEILAELGAESTAVQQTDNQSCGSSSETEVPVAAAGSSLQMEEGPPKKGLNAAWGMFMKKVSETAKRNRSPSPSNPRKKVKDFSAESNESISGPTGLSKAAIAEKRYAKELDEGNFDAEKMAVFKKECLLIDKRAEFRPHRLRAVRCSNCGQDTTCQAKKGAPNPRRFIEHHRKCTKGTIRIPKTTLPTSKTSTLTSGVFKGFQKLSTKTRYMLGLSPRSPSVTSSNFSEESPAPLPRQFSCPGINATYEPKVTPYLHRSSALGGGSRSVMKIAHQFFRSPFRNLSKAQKEEVIDQQDSEHTWCNNHRRMNVRSVACMKVSVDVDEDANILPCSECRALMLSKVFRNAIGLKMPDSGKQKYINKRFQNELLAHQWADTNGFKELIESAEKDSIYTRFVLGVISGKYDDEGVFLGLVHAMVQKKDKEERGVGMQNFQYTPEWDQFMHIASIHSPRTYEFIRSKFPGRTKRSFQVQESKAPKLAMTIEDATFASVANHLSAVGYSGPINVACDDSKLLSSFRLHYDSKNKKHFLVGGIDGPIFVRDPTDIANIMNDPSIKKGTKIRLWMGTIPLPDLPPFVIAALPILDSMSVANLLKLHNQIILGLLQRGVKVISYACDGTENERGVQQAFFSIADSVIERVIPDPHPGRPSLVIRIPVVHNCPIVMIQDSKHALKTFRNNLFSGARLLVLGNFLAMYRDVQSMAFEAGSPIYHRDVKKVDKQDDNAAARLGSAQTLQFLAENHPEQLGLIVYLFVFMEIPDAYQNCHIDHEERLNMLLRARYFVDMWTTYLDRCPGYTWMHYCISRESLDIVSYLIHGYISLVIIHHDYFPKIPLLPYLHSTESCEHVFGISRQIVKDFTILDFYRMIPKLTVQIRESFLSKSQHERSSDMKARAAGYHHTYFDTEKLNIAALSHFPSIDDMGRIAQRAASEADSLIAALGICPSDLHVVPSTLPSLQSWMPAEDIGSDDESELQDELDDISSVYSYEELQTLVQATQTPKALAEQSLAEQSHFEALSNAALLLTVEDQTKINSLEEIEDTIMDEHMAEDLRKVQRLREYIRKLPALELDTPTPIVFTPSTNSDHSDSGRTSFLQNLVSLREQHQTEHASKAVRIRGLQGASSDDATAQSLRRRMVTAFYDIQRLSQDRGVTTTADRLKRWTTQATGNSLNAQVTAAGNATQAMSKRRTLMLQAGIKPFEVPPEAGVSKKSPLLLHSWGFVFARVQKDNTHAYRLFVGKVEAMYAKGGGKNGKHSSVTRAENVAALSYIGLQLFQHVHASTFRATQTQPFQTLTYTFVPSIRFFALTHSQPRTILGASGEVVHLDAIDVTMYQTLSRYTQELTVFLKNHSKRKQSTRGPAAGISQTAENGAAPLMPHDDEDEDMGF</sequence>
<name>A0AA38NZ19_9AGAR</name>
<feature type="region of interest" description="Disordered" evidence="1">
    <location>
        <begin position="1809"/>
        <end position="1846"/>
    </location>
</feature>
<feature type="compositionally biased region" description="Polar residues" evidence="1">
    <location>
        <begin position="545"/>
        <end position="555"/>
    </location>
</feature>
<accession>A0AA38NZ19</accession>